<dbReference type="Pfam" id="PF12833">
    <property type="entry name" value="HTH_18"/>
    <property type="match status" value="1"/>
</dbReference>
<dbReference type="InterPro" id="IPR032687">
    <property type="entry name" value="AraC-type_N"/>
</dbReference>
<reference evidence="3" key="1">
    <citation type="submission" date="2022-02" db="EMBL/GenBank/DDBJ databases">
        <title>The genome sequence of Ruegeria sp. 1NDH52C.</title>
        <authorList>
            <person name="Du J."/>
        </authorList>
    </citation>
    <scope>NUCLEOTIDE SEQUENCE</scope>
    <source>
        <strain evidence="3">1NDH52C</strain>
    </source>
</reference>
<accession>A0ABS9P4M6</accession>
<evidence type="ECO:0000259" key="2">
    <source>
        <dbReference type="PROSITE" id="PS01124"/>
    </source>
</evidence>
<organism evidence="3 4">
    <name type="scientific">Ruegeria alba</name>
    <dbReference type="NCBI Taxonomy" id="2916756"/>
    <lineage>
        <taxon>Bacteria</taxon>
        <taxon>Pseudomonadati</taxon>
        <taxon>Pseudomonadota</taxon>
        <taxon>Alphaproteobacteria</taxon>
        <taxon>Rhodobacterales</taxon>
        <taxon>Roseobacteraceae</taxon>
        <taxon>Ruegeria</taxon>
    </lineage>
</organism>
<dbReference type="InterPro" id="IPR018060">
    <property type="entry name" value="HTH_AraC"/>
</dbReference>
<gene>
    <name evidence="3" type="ORF">MB818_21180</name>
</gene>
<name>A0ABS9P4M6_9RHOB</name>
<dbReference type="PANTHER" id="PTHR47894:SF4">
    <property type="entry name" value="HTH-TYPE TRANSCRIPTIONAL REGULATOR GADX"/>
    <property type="match status" value="1"/>
</dbReference>
<evidence type="ECO:0000313" key="3">
    <source>
        <dbReference type="EMBL" id="MCG6560725.1"/>
    </source>
</evidence>
<comment type="caution">
    <text evidence="3">The sequence shown here is derived from an EMBL/GenBank/DDBJ whole genome shotgun (WGS) entry which is preliminary data.</text>
</comment>
<dbReference type="Gene3D" id="1.10.10.60">
    <property type="entry name" value="Homeodomain-like"/>
    <property type="match status" value="1"/>
</dbReference>
<keyword evidence="1" id="KW-0238">DNA-binding</keyword>
<sequence>MSISIPLIRAAAIHPMRRWLNETGRNAIPLLEKSGLDWVPEGDPFVPIPLRGAVSFLAEIARTEGPDAPFRIVGDQGAFEIGLIGAVAFSGSTVREGLQRVARHMRRHCTHELFFVDELEDAILVRDGWSLNLGPDDHLHAVQQYVAALVYMICSVASGRHGNAAAVEMLPHPQSGLAHLRPWLGSRVAPARSRALVMTIDNAVADQPMPEWVGMRMSGALIAEAPDLNTGSTLGDGLSVLLESMLSEKRPTVDYAARAAGVSARTLKRRLQDEDTSFSHILESVRVSLAQRLLSAKDPPSHAVVSKKLGFANQETLSRAIGRWKRKSMT</sequence>
<dbReference type="Proteomes" id="UP001165279">
    <property type="component" value="Unassembled WGS sequence"/>
</dbReference>
<dbReference type="SMART" id="SM00342">
    <property type="entry name" value="HTH_ARAC"/>
    <property type="match status" value="1"/>
</dbReference>
<evidence type="ECO:0000256" key="1">
    <source>
        <dbReference type="ARBA" id="ARBA00023125"/>
    </source>
</evidence>
<dbReference type="PANTHER" id="PTHR47894">
    <property type="entry name" value="HTH-TYPE TRANSCRIPTIONAL REGULATOR GADX"/>
    <property type="match status" value="1"/>
</dbReference>
<dbReference type="Pfam" id="PF12625">
    <property type="entry name" value="Arabinose_bd"/>
    <property type="match status" value="1"/>
</dbReference>
<dbReference type="PROSITE" id="PS01124">
    <property type="entry name" value="HTH_ARAC_FAMILY_2"/>
    <property type="match status" value="1"/>
</dbReference>
<feature type="domain" description="HTH araC/xylS-type" evidence="2">
    <location>
        <begin position="236"/>
        <end position="330"/>
    </location>
</feature>
<dbReference type="RefSeq" id="WP_238906363.1">
    <property type="nucleotide sequence ID" value="NZ_JAKOEM010000036.1"/>
</dbReference>
<proteinExistence type="predicted"/>
<dbReference type="EMBL" id="JAKOEM010000036">
    <property type="protein sequence ID" value="MCG6560725.1"/>
    <property type="molecule type" value="Genomic_DNA"/>
</dbReference>
<protein>
    <submittedName>
        <fullName evidence="3">AraC family transcriptional regulator</fullName>
    </submittedName>
</protein>
<evidence type="ECO:0000313" key="4">
    <source>
        <dbReference type="Proteomes" id="UP001165279"/>
    </source>
</evidence>
<keyword evidence="4" id="KW-1185">Reference proteome</keyword>